<accession>A0A511ZKF7</accession>
<protein>
    <recommendedName>
        <fullName evidence="3">DUF5655 domain-containing protein</fullName>
    </recommendedName>
</protein>
<gene>
    <name evidence="1" type="ORF">OSO01_26730</name>
</gene>
<dbReference type="AlphaFoldDB" id="A0A511ZKF7"/>
<dbReference type="EMBL" id="BJYM01000010">
    <property type="protein sequence ID" value="GEN87934.1"/>
    <property type="molecule type" value="Genomic_DNA"/>
</dbReference>
<organism evidence="1 2">
    <name type="scientific">Oceanobacillus sojae</name>
    <dbReference type="NCBI Taxonomy" id="582851"/>
    <lineage>
        <taxon>Bacteria</taxon>
        <taxon>Bacillati</taxon>
        <taxon>Bacillota</taxon>
        <taxon>Bacilli</taxon>
        <taxon>Bacillales</taxon>
        <taxon>Bacillaceae</taxon>
        <taxon>Oceanobacillus</taxon>
    </lineage>
</organism>
<proteinExistence type="predicted"/>
<evidence type="ECO:0000313" key="1">
    <source>
        <dbReference type="EMBL" id="GEN87934.1"/>
    </source>
</evidence>
<evidence type="ECO:0000313" key="2">
    <source>
        <dbReference type="Proteomes" id="UP000321558"/>
    </source>
</evidence>
<sequence>MLPLPEKIIQDLREFILPKVIKRIYKTLTGTVVRYSKSEKTESAYIVVEKYGYCDLKISIRNHPIYTTVDKVFYMTDYTGFTNLEESIIDYVTTFDWETKKQKYN</sequence>
<dbReference type="Proteomes" id="UP000321558">
    <property type="component" value="Unassembled WGS sequence"/>
</dbReference>
<evidence type="ECO:0008006" key="3">
    <source>
        <dbReference type="Google" id="ProtNLM"/>
    </source>
</evidence>
<comment type="caution">
    <text evidence="1">The sequence shown here is derived from an EMBL/GenBank/DDBJ whole genome shotgun (WGS) entry which is preliminary data.</text>
</comment>
<reference evidence="1 2" key="1">
    <citation type="submission" date="2019-07" db="EMBL/GenBank/DDBJ databases">
        <title>Whole genome shotgun sequence of Oceanobacillus sojae NBRC 105379.</title>
        <authorList>
            <person name="Hosoyama A."/>
            <person name="Uohara A."/>
            <person name="Ohji S."/>
            <person name="Ichikawa N."/>
        </authorList>
    </citation>
    <scope>NUCLEOTIDE SEQUENCE [LARGE SCALE GENOMIC DNA]</scope>
    <source>
        <strain evidence="1 2">NBRC 105379</strain>
    </source>
</reference>
<name>A0A511ZKF7_9BACI</name>
<keyword evidence="2" id="KW-1185">Reference proteome</keyword>